<dbReference type="Pfam" id="PF01145">
    <property type="entry name" value="Band_7"/>
    <property type="match status" value="1"/>
</dbReference>
<evidence type="ECO:0000259" key="5">
    <source>
        <dbReference type="SMART" id="SM00244"/>
    </source>
</evidence>
<feature type="domain" description="Band 7" evidence="5">
    <location>
        <begin position="77"/>
        <end position="236"/>
    </location>
</feature>
<keyword evidence="4" id="KW-0812">Transmembrane</keyword>
<organism evidence="6 7">
    <name type="scientific">Taenia crassiceps</name>
    <dbReference type="NCBI Taxonomy" id="6207"/>
    <lineage>
        <taxon>Eukaryota</taxon>
        <taxon>Metazoa</taxon>
        <taxon>Spiralia</taxon>
        <taxon>Lophotrochozoa</taxon>
        <taxon>Platyhelminthes</taxon>
        <taxon>Cestoda</taxon>
        <taxon>Eucestoda</taxon>
        <taxon>Cyclophyllidea</taxon>
        <taxon>Taeniidae</taxon>
        <taxon>Taenia</taxon>
    </lineage>
</organism>
<evidence type="ECO:0000313" key="6">
    <source>
        <dbReference type="EMBL" id="KAL5108873.1"/>
    </source>
</evidence>
<dbReference type="InterPro" id="IPR043202">
    <property type="entry name" value="Band-7_stomatin-like"/>
</dbReference>
<keyword evidence="3 4" id="KW-0472">Membrane</keyword>
<comment type="similarity">
    <text evidence="2">Belongs to the band 7/mec-2 family.</text>
</comment>
<name>A0ABR4QGF8_9CEST</name>
<dbReference type="Proteomes" id="UP001651158">
    <property type="component" value="Unassembled WGS sequence"/>
</dbReference>
<evidence type="ECO:0000256" key="4">
    <source>
        <dbReference type="SAM" id="Phobius"/>
    </source>
</evidence>
<dbReference type="InterPro" id="IPR001972">
    <property type="entry name" value="Stomatin_HflK_fam"/>
</dbReference>
<evidence type="ECO:0000256" key="1">
    <source>
        <dbReference type="ARBA" id="ARBA00004370"/>
    </source>
</evidence>
<dbReference type="PROSITE" id="PS01270">
    <property type="entry name" value="BAND_7"/>
    <property type="match status" value="1"/>
</dbReference>
<evidence type="ECO:0000256" key="3">
    <source>
        <dbReference type="ARBA" id="ARBA00023136"/>
    </source>
</evidence>
<dbReference type="InterPro" id="IPR001107">
    <property type="entry name" value="Band_7"/>
</dbReference>
<evidence type="ECO:0000313" key="7">
    <source>
        <dbReference type="Proteomes" id="UP001651158"/>
    </source>
</evidence>
<dbReference type="PANTHER" id="PTHR10264:SF127">
    <property type="entry name" value="PODOCIN"/>
    <property type="match status" value="1"/>
</dbReference>
<dbReference type="SUPFAM" id="SSF117892">
    <property type="entry name" value="Band 7/SPFH domain"/>
    <property type="match status" value="1"/>
</dbReference>
<comment type="caution">
    <text evidence="6">The sequence shown here is derived from an EMBL/GenBank/DDBJ whole genome shotgun (WGS) entry which is preliminary data.</text>
</comment>
<dbReference type="InterPro" id="IPR036013">
    <property type="entry name" value="Band_7/SPFH_dom_sf"/>
</dbReference>
<dbReference type="InterPro" id="IPR018080">
    <property type="entry name" value="Band_7/stomatin-like_CS"/>
</dbReference>
<accession>A0ABR4QGF8</accession>
<comment type="subcellular location">
    <subcellularLocation>
        <location evidence="1">Membrane</location>
    </subcellularLocation>
</comment>
<proteinExistence type="inferred from homology"/>
<feature type="transmembrane region" description="Helical" evidence="4">
    <location>
        <begin position="58"/>
        <end position="82"/>
    </location>
</feature>
<gene>
    <name evidence="6" type="ORF">TcWFU_004702</name>
</gene>
<sequence length="356" mass="38942">MIGSLRSEIRLELNIPFSIIPLRTKELNNGNKSHQGLHLTSHEMSTGNRALSGVCEHILYFLSYTVFVLFLPVSVFVCLKVVQEYERAVIFRLGRVMPGSMKGPGIFLCLPCVEECFMVDLRTITFDIPPQEILTKDSVTVSVDAVIYYKVFDAMISVANVENAHHSTRLLAQTTLRNVLGTKRLSEILSERDVISSSMQSVLDDATEAWGIKVERVEIKDVRLPVQLQRAMAAEAEATREARAKVIQAEGERKASRALREASLMLNDKPVALQLRYLQTLSGIAAEHHSTIIFPLPIDLTTSFLMSNPAQTMKNGINGHPGGGAASTIAAATTSTATTATTVSSGNNNNSSDLNV</sequence>
<dbReference type="PRINTS" id="PR00721">
    <property type="entry name" value="STOMATIN"/>
</dbReference>
<keyword evidence="4" id="KW-1133">Transmembrane helix</keyword>
<keyword evidence="7" id="KW-1185">Reference proteome</keyword>
<dbReference type="Gene3D" id="6.10.250.2090">
    <property type="match status" value="1"/>
</dbReference>
<dbReference type="PANTHER" id="PTHR10264">
    <property type="entry name" value="BAND 7 PROTEIN-RELATED"/>
    <property type="match status" value="1"/>
</dbReference>
<protein>
    <recommendedName>
        <fullName evidence="5">Band 7 domain-containing protein</fullName>
    </recommendedName>
</protein>
<evidence type="ECO:0000256" key="2">
    <source>
        <dbReference type="ARBA" id="ARBA00008164"/>
    </source>
</evidence>
<reference evidence="6 7" key="1">
    <citation type="journal article" date="2022" name="Front. Cell. Infect. Microbiol.">
        <title>The Genomes of Two Strains of Taenia crassiceps the Animal Model for the Study of Human Cysticercosis.</title>
        <authorList>
            <person name="Bobes R.J."/>
            <person name="Estrada K."/>
            <person name="Rios-Valencia D.G."/>
            <person name="Calderon-Gallegos A."/>
            <person name="de la Torre P."/>
            <person name="Carrero J.C."/>
            <person name="Sanchez-Flores A."/>
            <person name="Laclette J.P."/>
        </authorList>
    </citation>
    <scope>NUCLEOTIDE SEQUENCE [LARGE SCALE GENOMIC DNA]</scope>
    <source>
        <strain evidence="6">WFUcys</strain>
    </source>
</reference>
<dbReference type="SMART" id="SM00244">
    <property type="entry name" value="PHB"/>
    <property type="match status" value="1"/>
</dbReference>
<dbReference type="EMBL" id="JAKROA010000003">
    <property type="protein sequence ID" value="KAL5108873.1"/>
    <property type="molecule type" value="Genomic_DNA"/>
</dbReference>
<dbReference type="Gene3D" id="3.30.479.30">
    <property type="entry name" value="Band 7 domain"/>
    <property type="match status" value="1"/>
</dbReference>